<protein>
    <recommendedName>
        <fullName evidence="2">PRC-barrel domain-containing protein</fullName>
    </recommendedName>
</protein>
<dbReference type="InterPro" id="IPR011033">
    <property type="entry name" value="PRC_barrel-like_sf"/>
</dbReference>
<feature type="compositionally biased region" description="Basic and acidic residues" evidence="1">
    <location>
        <begin position="234"/>
        <end position="243"/>
    </location>
</feature>
<gene>
    <name evidence="3" type="ORF">KKC1_08210</name>
</gene>
<evidence type="ECO:0000313" key="4">
    <source>
        <dbReference type="Proteomes" id="UP000197032"/>
    </source>
</evidence>
<dbReference type="RefSeq" id="WP_192868063.1">
    <property type="nucleotide sequence ID" value="NZ_BDGJ01000023.1"/>
</dbReference>
<comment type="caution">
    <text evidence="3">The sequence shown here is derived from an EMBL/GenBank/DDBJ whole genome shotgun (WGS) entry which is preliminary data.</text>
</comment>
<dbReference type="InterPro" id="IPR027275">
    <property type="entry name" value="PRC-brl_dom"/>
</dbReference>
<dbReference type="PANTHER" id="PTHR36740:SF1">
    <property type="entry name" value="PRC-BARREL DOMAIN-CONTAINING PROTEIN"/>
    <property type="match status" value="1"/>
</dbReference>
<accession>A0A1Z5HQV8</accession>
<dbReference type="EMBL" id="BDGJ01000023">
    <property type="protein sequence ID" value="GAW91660.1"/>
    <property type="molecule type" value="Genomic_DNA"/>
</dbReference>
<feature type="region of interest" description="Disordered" evidence="1">
    <location>
        <begin position="220"/>
        <end position="243"/>
    </location>
</feature>
<dbReference type="AlphaFoldDB" id="A0A1Z5HQV8"/>
<dbReference type="PANTHER" id="PTHR36740">
    <property type="entry name" value="PRC DOMAIN-CONTAINING PROTEIN"/>
    <property type="match status" value="1"/>
</dbReference>
<dbReference type="SUPFAM" id="SSF50346">
    <property type="entry name" value="PRC-barrel domain"/>
    <property type="match status" value="2"/>
</dbReference>
<evidence type="ECO:0000256" key="1">
    <source>
        <dbReference type="SAM" id="MobiDB-lite"/>
    </source>
</evidence>
<reference evidence="4" key="1">
    <citation type="journal article" date="2017" name="Appl. Environ. Microbiol.">
        <title>Genomic analysis of Calderihabitans maritimus KKC1, a thermophilic hydrogenogenic carboxydotrophic bacterium isolated from marine sediment.</title>
        <authorList>
            <person name="Omae K."/>
            <person name="Yoneda Y."/>
            <person name="Fukuyama Y."/>
            <person name="Yoshida T."/>
            <person name="Sako Y."/>
        </authorList>
    </citation>
    <scope>NUCLEOTIDE SEQUENCE [LARGE SCALE GENOMIC DNA]</scope>
    <source>
        <strain evidence="4">KKC1</strain>
    </source>
</reference>
<evidence type="ECO:0000313" key="3">
    <source>
        <dbReference type="EMBL" id="GAW91660.1"/>
    </source>
</evidence>
<dbReference type="Gene3D" id="2.30.30.240">
    <property type="entry name" value="PRC-barrel domain"/>
    <property type="match status" value="2"/>
</dbReference>
<name>A0A1Z5HQV8_9FIRM</name>
<dbReference type="Proteomes" id="UP000197032">
    <property type="component" value="Unassembled WGS sequence"/>
</dbReference>
<proteinExistence type="predicted"/>
<evidence type="ECO:0000259" key="2">
    <source>
        <dbReference type="Pfam" id="PF05239"/>
    </source>
</evidence>
<feature type="domain" description="PRC-barrel" evidence="2">
    <location>
        <begin position="4"/>
        <end position="70"/>
    </location>
</feature>
<dbReference type="Pfam" id="PF05239">
    <property type="entry name" value="PRC"/>
    <property type="match status" value="2"/>
</dbReference>
<keyword evidence="4" id="KW-1185">Reference proteome</keyword>
<feature type="domain" description="PRC-barrel" evidence="2">
    <location>
        <begin position="92"/>
        <end position="130"/>
    </location>
</feature>
<organism evidence="3 4">
    <name type="scientific">Calderihabitans maritimus</name>
    <dbReference type="NCBI Taxonomy" id="1246530"/>
    <lineage>
        <taxon>Bacteria</taxon>
        <taxon>Bacillati</taxon>
        <taxon>Bacillota</taxon>
        <taxon>Clostridia</taxon>
        <taxon>Neomoorellales</taxon>
        <taxon>Calderihabitantaceae</taxon>
        <taxon>Calderihabitans</taxon>
    </lineage>
</organism>
<sequence>MRKYRKQLISLPIISIKEGEQIGKVRDVIVDPKAMAISALLVEQKGRFKEHKLIPFNKIHGIGDHAITVEEKNVIVRAALYPELYKLLKHPTPIGAKVISEKGKVFGVVNEFTCHPDTGQIETLEISGSLISNWLKGKAYLSRNHVLTMGKNAVVVAEEAATHLQKSEGSWQEKVKAFRETGTKVWDTTVQNTKKWGHMLSKSLEKLAAEEEEITNSVYPLTARKNSLPEDEEARTTKEDQPV</sequence>